<feature type="chain" id="PRO_5017041613" evidence="2">
    <location>
        <begin position="30"/>
        <end position="198"/>
    </location>
</feature>
<feature type="compositionally biased region" description="Polar residues" evidence="1">
    <location>
        <begin position="25"/>
        <end position="49"/>
    </location>
</feature>
<keyword evidence="4" id="KW-1185">Reference proteome</keyword>
<feature type="signal peptide" evidence="2">
    <location>
        <begin position="1"/>
        <end position="29"/>
    </location>
</feature>
<dbReference type="Pfam" id="PF12079">
    <property type="entry name" value="DUF3558"/>
    <property type="match status" value="1"/>
</dbReference>
<dbReference type="EMBL" id="QPJC01000012">
    <property type="protein sequence ID" value="RCW40279.1"/>
    <property type="molecule type" value="Genomic_DNA"/>
</dbReference>
<dbReference type="PROSITE" id="PS51257">
    <property type="entry name" value="PROKAR_LIPOPROTEIN"/>
    <property type="match status" value="1"/>
</dbReference>
<organism evidence="3 4">
    <name type="scientific">Halopolyspora algeriensis</name>
    <dbReference type="NCBI Taxonomy" id="1500506"/>
    <lineage>
        <taxon>Bacteria</taxon>
        <taxon>Bacillati</taxon>
        <taxon>Actinomycetota</taxon>
        <taxon>Actinomycetes</taxon>
        <taxon>Actinomycetes incertae sedis</taxon>
        <taxon>Halopolyspora</taxon>
    </lineage>
</organism>
<dbReference type="Proteomes" id="UP000253495">
    <property type="component" value="Unassembled WGS sequence"/>
</dbReference>
<dbReference type="AlphaFoldDB" id="A0A368VIT5"/>
<evidence type="ECO:0000256" key="1">
    <source>
        <dbReference type="SAM" id="MobiDB-lite"/>
    </source>
</evidence>
<reference evidence="3 4" key="1">
    <citation type="submission" date="2018-07" db="EMBL/GenBank/DDBJ databases">
        <title>Genomic Encyclopedia of Type Strains, Phase III (KMG-III): the genomes of soil and plant-associated and newly described type strains.</title>
        <authorList>
            <person name="Whitman W."/>
        </authorList>
    </citation>
    <scope>NUCLEOTIDE SEQUENCE [LARGE SCALE GENOMIC DNA]</scope>
    <source>
        <strain evidence="3 4">CECT 8575</strain>
    </source>
</reference>
<evidence type="ECO:0000313" key="3">
    <source>
        <dbReference type="EMBL" id="RCW40279.1"/>
    </source>
</evidence>
<proteinExistence type="predicted"/>
<sequence>MRKPTRAAVAAASAVLLGTLTACSGGSQAQPENRPTTTGPTPQAPSGVSITDPKDAAAVPLCDLLPSEAAKSLGFKDQGKKNEAILSDGPPFCVWKDPQGSGTKVMVSVLKRKIADYYASPDTWSDFRKITVASHPAVRANKGNPVNTGYCDVYLATQKSQILLSQVSVPASERPATKPCQLSRKVLEAVVPTLPPAQ</sequence>
<gene>
    <name evidence="3" type="ORF">DFQ14_112161</name>
</gene>
<name>A0A368VIT5_9ACTN</name>
<comment type="caution">
    <text evidence="3">The sequence shown here is derived from an EMBL/GenBank/DDBJ whole genome shotgun (WGS) entry which is preliminary data.</text>
</comment>
<feature type="region of interest" description="Disordered" evidence="1">
    <location>
        <begin position="25"/>
        <end position="52"/>
    </location>
</feature>
<dbReference type="RefSeq" id="WP_158546716.1">
    <property type="nucleotide sequence ID" value="NZ_QPJC01000012.1"/>
</dbReference>
<dbReference type="InterPro" id="IPR024520">
    <property type="entry name" value="DUF3558"/>
</dbReference>
<accession>A0A368VIT5</accession>
<keyword evidence="2" id="KW-0732">Signal</keyword>
<evidence type="ECO:0000256" key="2">
    <source>
        <dbReference type="SAM" id="SignalP"/>
    </source>
</evidence>
<evidence type="ECO:0000313" key="4">
    <source>
        <dbReference type="Proteomes" id="UP000253495"/>
    </source>
</evidence>
<protein>
    <submittedName>
        <fullName evidence="3">Uncharacterized protein DUF3558</fullName>
    </submittedName>
</protein>